<evidence type="ECO:0000256" key="1">
    <source>
        <dbReference type="SAM" id="MobiDB-lite"/>
    </source>
</evidence>
<evidence type="ECO:0000313" key="4">
    <source>
        <dbReference type="EMBL" id="NER66500.1"/>
    </source>
</evidence>
<dbReference type="EMBL" id="JAAHBV010000182">
    <property type="protein sequence ID" value="NER60102.1"/>
    <property type="molecule type" value="Genomic_DNA"/>
</dbReference>
<organism evidence="4 6">
    <name type="scientific">Pseudomonas brassicae</name>
    <dbReference type="NCBI Taxonomy" id="2708063"/>
    <lineage>
        <taxon>Bacteria</taxon>
        <taxon>Pseudomonadati</taxon>
        <taxon>Pseudomonadota</taxon>
        <taxon>Gammaproteobacteria</taxon>
        <taxon>Pseudomonadales</taxon>
        <taxon>Pseudomonadaceae</taxon>
        <taxon>Pseudomonas</taxon>
    </lineage>
</organism>
<dbReference type="Proteomes" id="UP000480410">
    <property type="component" value="Unassembled WGS sequence"/>
</dbReference>
<dbReference type="InterPro" id="IPR021333">
    <property type="entry name" value="DUF2946"/>
</dbReference>
<feature type="compositionally biased region" description="Polar residues" evidence="1">
    <location>
        <begin position="124"/>
        <end position="138"/>
    </location>
</feature>
<protein>
    <submittedName>
        <fullName evidence="4">DUF2946 domain-containing protein</fullName>
    </submittedName>
</protein>
<feature type="chain" id="PRO_5044630514" evidence="2">
    <location>
        <begin position="30"/>
        <end position="138"/>
    </location>
</feature>
<dbReference type="Proteomes" id="UP000482634">
    <property type="component" value="Unassembled WGS sequence"/>
</dbReference>
<feature type="region of interest" description="Disordered" evidence="1">
    <location>
        <begin position="114"/>
        <end position="138"/>
    </location>
</feature>
<evidence type="ECO:0000313" key="5">
    <source>
        <dbReference type="Proteomes" id="UP000480410"/>
    </source>
</evidence>
<dbReference type="EMBL" id="JAAHBU010000480">
    <property type="protein sequence ID" value="NER66500.1"/>
    <property type="molecule type" value="Genomic_DNA"/>
</dbReference>
<proteinExistence type="predicted"/>
<gene>
    <name evidence="3" type="ORF">G3435_09105</name>
    <name evidence="4" type="ORF">G3436_24885</name>
</gene>
<name>A0A6B3P295_9PSED</name>
<evidence type="ECO:0000256" key="2">
    <source>
        <dbReference type="SAM" id="SignalP"/>
    </source>
</evidence>
<dbReference type="RefSeq" id="WP_163950699.1">
    <property type="nucleotide sequence ID" value="NZ_JAAHBU010000480.1"/>
</dbReference>
<accession>A0A6B3P295</accession>
<keyword evidence="2" id="KW-0732">Signal</keyword>
<comment type="caution">
    <text evidence="4">The sequence shown here is derived from an EMBL/GenBank/DDBJ whole genome shotgun (WGS) entry which is preliminary data.</text>
</comment>
<evidence type="ECO:0000313" key="3">
    <source>
        <dbReference type="EMBL" id="NER60102.1"/>
    </source>
</evidence>
<sequence length="138" mass="14930">MPAHRLAYAWIACCAVLFNLLAMPLSAAAAKAQPEQLLWGTFCSSGVTKMIAISLTAPDGTQHNDDHSTMQHCWCCSGAAPLLALPGHPPRLVMPEHDLNSPQPLLARYHPTPRQQWPALNPRASPSTSVHYATGTRT</sequence>
<reference evidence="5 6" key="1">
    <citation type="submission" date="2020-02" db="EMBL/GenBank/DDBJ databases">
        <title>Broccoli isolated Pseudomonas sp.</title>
        <authorList>
            <person name="Fujikawa T."/>
            <person name="Sawada H."/>
        </authorList>
    </citation>
    <scope>NUCLEOTIDE SEQUENCE [LARGE SCALE GENOMIC DNA]</scope>
    <source>
        <strain evidence="4 6">MAFF212427</strain>
        <strain evidence="3 5">MAFF212428</strain>
    </source>
</reference>
<evidence type="ECO:0000313" key="6">
    <source>
        <dbReference type="Proteomes" id="UP000482634"/>
    </source>
</evidence>
<dbReference type="AlphaFoldDB" id="A0A6B3P295"/>
<keyword evidence="6" id="KW-1185">Reference proteome</keyword>
<accession>A0A6M0CRW3</accession>
<dbReference type="Pfam" id="PF11162">
    <property type="entry name" value="DUF2946"/>
    <property type="match status" value="1"/>
</dbReference>
<feature type="signal peptide" evidence="2">
    <location>
        <begin position="1"/>
        <end position="29"/>
    </location>
</feature>